<keyword evidence="2" id="KW-1185">Reference proteome</keyword>
<accession>A0A1M2VT28</accession>
<dbReference type="EMBL" id="MNAD01000743">
    <property type="protein sequence ID" value="OJT10718.1"/>
    <property type="molecule type" value="Genomic_DNA"/>
</dbReference>
<dbReference type="AlphaFoldDB" id="A0A1M2VT28"/>
<reference evidence="1 2" key="1">
    <citation type="submission" date="2016-10" db="EMBL/GenBank/DDBJ databases">
        <title>Genome sequence of the basidiomycete white-rot fungus Trametes pubescens.</title>
        <authorList>
            <person name="Makela M.R."/>
            <person name="Granchi Z."/>
            <person name="Peng M."/>
            <person name="De Vries R.P."/>
            <person name="Grigoriev I."/>
            <person name="Riley R."/>
            <person name="Hilden K."/>
        </authorList>
    </citation>
    <scope>NUCLEOTIDE SEQUENCE [LARGE SCALE GENOMIC DNA]</scope>
    <source>
        <strain evidence="1 2">FBCC735</strain>
    </source>
</reference>
<proteinExistence type="predicted"/>
<evidence type="ECO:0000313" key="1">
    <source>
        <dbReference type="EMBL" id="OJT10718.1"/>
    </source>
</evidence>
<gene>
    <name evidence="1" type="ORF">TRAPUB_12750</name>
</gene>
<evidence type="ECO:0000313" key="2">
    <source>
        <dbReference type="Proteomes" id="UP000184267"/>
    </source>
</evidence>
<name>A0A1M2VT28_TRAPU</name>
<comment type="caution">
    <text evidence="1">The sequence shown here is derived from an EMBL/GenBank/DDBJ whole genome shotgun (WGS) entry which is preliminary data.</text>
</comment>
<organism evidence="1 2">
    <name type="scientific">Trametes pubescens</name>
    <name type="common">White-rot fungus</name>
    <dbReference type="NCBI Taxonomy" id="154538"/>
    <lineage>
        <taxon>Eukaryota</taxon>
        <taxon>Fungi</taxon>
        <taxon>Dikarya</taxon>
        <taxon>Basidiomycota</taxon>
        <taxon>Agaricomycotina</taxon>
        <taxon>Agaricomycetes</taxon>
        <taxon>Polyporales</taxon>
        <taxon>Polyporaceae</taxon>
        <taxon>Trametes</taxon>
    </lineage>
</organism>
<protein>
    <submittedName>
        <fullName evidence="1">Uncharacterized protein</fullName>
    </submittedName>
</protein>
<sequence>MEFFEKTYPNMKPRDDYDLIMLGSTRRTGTAAEIYAWADEQMQIDITLLGSREAVLANSTETLDMVVGITGRKPRPNRNIVHTCPVPGGKFSIRLWPGNPYVSEYCMDFVDTATKEAVNSPFEFELWAVPDPEAPWLCMPSGRLNSLESNHHIPQHEIVAGEERWVLRDGQTCVLKRSGKKDVLFHVPARKKPQDPNPVQYDVLEFPREV</sequence>
<dbReference type="Proteomes" id="UP000184267">
    <property type="component" value="Unassembled WGS sequence"/>
</dbReference>
<dbReference type="OrthoDB" id="2628807at2759"/>
<dbReference type="OMA" id="AAEIYAW"/>